<protein>
    <recommendedName>
        <fullName evidence="4">DUF2933 domain-containing protein</fullName>
    </recommendedName>
</protein>
<evidence type="ECO:0008006" key="4">
    <source>
        <dbReference type="Google" id="ProtNLM"/>
    </source>
</evidence>
<sequence>MNHQNHNHNGKKHGLLMLLCCLVPILAVVLLPRLGLNLGPIGKLAPYAMFLLCPLMHIGMMIGMSKGNKKEDCHKSGDIGEQNR</sequence>
<dbReference type="AlphaFoldDB" id="A8MGQ8"/>
<name>A8MGQ8_ALKOO</name>
<feature type="transmembrane region" description="Helical" evidence="1">
    <location>
        <begin position="12"/>
        <end position="32"/>
    </location>
</feature>
<keyword evidence="3" id="KW-1185">Reference proteome</keyword>
<dbReference type="STRING" id="350688.Clos_1055"/>
<dbReference type="InterPro" id="IPR021682">
    <property type="entry name" value="DUF2933"/>
</dbReference>
<dbReference type="RefSeq" id="WP_012158914.1">
    <property type="nucleotide sequence ID" value="NC_009922.1"/>
</dbReference>
<keyword evidence="1" id="KW-0472">Membrane</keyword>
<organism evidence="2 3">
    <name type="scientific">Alkaliphilus oremlandii (strain OhILAs)</name>
    <name type="common">Clostridium oremlandii (strain OhILAs)</name>
    <dbReference type="NCBI Taxonomy" id="350688"/>
    <lineage>
        <taxon>Bacteria</taxon>
        <taxon>Bacillati</taxon>
        <taxon>Bacillota</taxon>
        <taxon>Clostridia</taxon>
        <taxon>Peptostreptococcales</taxon>
        <taxon>Natronincolaceae</taxon>
        <taxon>Alkaliphilus</taxon>
    </lineage>
</organism>
<keyword evidence="1" id="KW-1133">Transmembrane helix</keyword>
<gene>
    <name evidence="2" type="ordered locus">Clos_1055</name>
</gene>
<evidence type="ECO:0000313" key="3">
    <source>
        <dbReference type="Proteomes" id="UP000000269"/>
    </source>
</evidence>
<evidence type="ECO:0000256" key="1">
    <source>
        <dbReference type="SAM" id="Phobius"/>
    </source>
</evidence>
<feature type="transmembrane region" description="Helical" evidence="1">
    <location>
        <begin position="44"/>
        <end position="62"/>
    </location>
</feature>
<dbReference type="HOGENOM" id="CLU_168119_0_0_9"/>
<keyword evidence="1" id="KW-0812">Transmembrane</keyword>
<dbReference type="KEGG" id="aoe:Clos_1055"/>
<accession>A8MGQ8</accession>
<proteinExistence type="predicted"/>
<dbReference type="EMBL" id="CP000853">
    <property type="protein sequence ID" value="ABW18602.1"/>
    <property type="molecule type" value="Genomic_DNA"/>
</dbReference>
<dbReference type="Proteomes" id="UP000000269">
    <property type="component" value="Chromosome"/>
</dbReference>
<evidence type="ECO:0000313" key="2">
    <source>
        <dbReference type="EMBL" id="ABW18602.1"/>
    </source>
</evidence>
<dbReference type="eggNOG" id="ENOG5033JV5">
    <property type="taxonomic scope" value="Bacteria"/>
</dbReference>
<reference evidence="3" key="1">
    <citation type="submission" date="2007-10" db="EMBL/GenBank/DDBJ databases">
        <title>Complete genome of Alkaliphilus oremlandii OhILAs.</title>
        <authorList>
            <person name="Copeland A."/>
            <person name="Lucas S."/>
            <person name="Lapidus A."/>
            <person name="Barry K."/>
            <person name="Detter J.C."/>
            <person name="Glavina del Rio T."/>
            <person name="Hammon N."/>
            <person name="Israni S."/>
            <person name="Dalin E."/>
            <person name="Tice H."/>
            <person name="Pitluck S."/>
            <person name="Chain P."/>
            <person name="Malfatti S."/>
            <person name="Shin M."/>
            <person name="Vergez L."/>
            <person name="Schmutz J."/>
            <person name="Larimer F."/>
            <person name="Land M."/>
            <person name="Hauser L."/>
            <person name="Kyrpides N."/>
            <person name="Mikhailova N."/>
            <person name="Stolz J.F."/>
            <person name="Dawson A."/>
            <person name="Fisher E."/>
            <person name="Crable B."/>
            <person name="Perera E."/>
            <person name="Lisak J."/>
            <person name="Ranganathan M."/>
            <person name="Basu P."/>
            <person name="Richardson P."/>
        </authorList>
    </citation>
    <scope>NUCLEOTIDE SEQUENCE [LARGE SCALE GENOMIC DNA]</scope>
    <source>
        <strain evidence="3">OhILAs</strain>
    </source>
</reference>
<dbReference type="Pfam" id="PF11666">
    <property type="entry name" value="DUF2933"/>
    <property type="match status" value="1"/>
</dbReference>